<evidence type="ECO:0000313" key="2">
    <source>
        <dbReference type="Proteomes" id="UP000011021"/>
    </source>
</evidence>
<dbReference type="eggNOG" id="ENOG502ZYZ6">
    <property type="taxonomic scope" value="Bacteria"/>
</dbReference>
<keyword evidence="2" id="KW-1185">Reference proteome</keyword>
<dbReference type="InterPro" id="IPR025455">
    <property type="entry name" value="DUF4276"/>
</dbReference>
<reference evidence="1 2" key="1">
    <citation type="submission" date="2010-12" db="EMBL/GenBank/DDBJ databases">
        <authorList>
            <person name="Muzny D."/>
            <person name="Qin X."/>
            <person name="Deng J."/>
            <person name="Jiang H."/>
            <person name="Liu Y."/>
            <person name="Qu J."/>
            <person name="Song X.-Z."/>
            <person name="Zhang L."/>
            <person name="Thornton R."/>
            <person name="Coyle M."/>
            <person name="Francisco L."/>
            <person name="Jackson L."/>
            <person name="Javaid M."/>
            <person name="Korchina V."/>
            <person name="Kovar C."/>
            <person name="Mata R."/>
            <person name="Mathew T."/>
            <person name="Ngo R."/>
            <person name="Nguyen L."/>
            <person name="Nguyen N."/>
            <person name="Okwuonu G."/>
            <person name="Ongeri F."/>
            <person name="Pham C."/>
            <person name="Simmons D."/>
            <person name="Wilczek-Boney K."/>
            <person name="Hale W."/>
            <person name="Jakkamsetti A."/>
            <person name="Pham P."/>
            <person name="Ruth R."/>
            <person name="San Lucas F."/>
            <person name="Warren J."/>
            <person name="Zhang J."/>
            <person name="Zhao Z."/>
            <person name="Zhou C."/>
            <person name="Zhu D."/>
            <person name="Lee S."/>
            <person name="Bess C."/>
            <person name="Blankenburg K."/>
            <person name="Forbes L."/>
            <person name="Fu Q."/>
            <person name="Gubbala S."/>
            <person name="Hirani K."/>
            <person name="Jayaseelan J.C."/>
            <person name="Lara F."/>
            <person name="Munidasa M."/>
            <person name="Palculict T."/>
            <person name="Patil S."/>
            <person name="Pu L.-L."/>
            <person name="Saada N."/>
            <person name="Tang L."/>
            <person name="Weissenberger G."/>
            <person name="Zhu Y."/>
            <person name="Hemphill L."/>
            <person name="Shang Y."/>
            <person name="Youmans B."/>
            <person name="Ayvaz T."/>
            <person name="Ross M."/>
            <person name="Santibanez J."/>
            <person name="Aqrawi P."/>
            <person name="Gross S."/>
            <person name="Joshi V."/>
            <person name="Fowler G."/>
            <person name="Nazareth L."/>
            <person name="Reid J."/>
            <person name="Worley K."/>
            <person name="Petrosino J."/>
            <person name="Highlander S."/>
            <person name="Gibbs R."/>
        </authorList>
    </citation>
    <scope>NUCLEOTIDE SEQUENCE [LARGE SCALE GENOMIC DNA]</scope>
    <source>
        <strain evidence="1 2">ATCC 51599</strain>
    </source>
</reference>
<dbReference type="RefSeq" id="WP_005671723.1">
    <property type="nucleotide sequence ID" value="NZ_CP146288.1"/>
</dbReference>
<gene>
    <name evidence="1" type="ORF">HMPREF0551_0045</name>
</gene>
<dbReference type="Proteomes" id="UP000011021">
    <property type="component" value="Unassembled WGS sequence"/>
</dbReference>
<evidence type="ECO:0000313" key="1">
    <source>
        <dbReference type="EMBL" id="EFV95862.1"/>
    </source>
</evidence>
<dbReference type="STRING" id="887898.HMPREF0551_0045"/>
<evidence type="ECO:0008006" key="3">
    <source>
        <dbReference type="Google" id="ProtNLM"/>
    </source>
</evidence>
<dbReference type="HOGENOM" id="CLU_109798_1_0_4"/>
<comment type="caution">
    <text evidence="1">The sequence shown here is derived from an EMBL/GenBank/DDBJ whole genome shotgun (WGS) entry which is preliminary data.</text>
</comment>
<proteinExistence type="predicted"/>
<dbReference type="EMBL" id="AEQP01000001">
    <property type="protein sequence ID" value="EFV95862.1"/>
    <property type="molecule type" value="Genomic_DNA"/>
</dbReference>
<dbReference type="AlphaFoldDB" id="E7RU79"/>
<sequence length="188" mass="21395">MSGRVIFLLEEPSMKVMLAEYLPRLVPGWIQGQHFLLLPHQGKSDLDKSIPIKLKAWQEPGARFVVVRDNDNADCLALKARLQTMCATSGRKTLIRLVCQELESWYLADPDALIAAYPEAQKKIRTLAKRFPDPDECQKPSHELERNIKDFQKNEGARRLGRLLDADRATSRSLKVFAQGVRMLAERA</sequence>
<dbReference type="Pfam" id="PF14103">
    <property type="entry name" value="DUF4276"/>
    <property type="match status" value="1"/>
</dbReference>
<organism evidence="1 2">
    <name type="scientific">Lautropia mirabilis ATCC 51599</name>
    <dbReference type="NCBI Taxonomy" id="887898"/>
    <lineage>
        <taxon>Bacteria</taxon>
        <taxon>Pseudomonadati</taxon>
        <taxon>Pseudomonadota</taxon>
        <taxon>Betaproteobacteria</taxon>
        <taxon>Burkholderiales</taxon>
        <taxon>Burkholderiaceae</taxon>
        <taxon>Lautropia</taxon>
    </lineage>
</organism>
<accession>E7RU79</accession>
<protein>
    <recommendedName>
        <fullName evidence="3">Cytoplasmic protein</fullName>
    </recommendedName>
</protein>
<name>E7RU79_9BURK</name>